<dbReference type="AlphaFoldDB" id="A0A392TLL0"/>
<dbReference type="EMBL" id="LXQA010592000">
    <property type="protein sequence ID" value="MCI61010.1"/>
    <property type="molecule type" value="Genomic_DNA"/>
</dbReference>
<proteinExistence type="predicted"/>
<comment type="caution">
    <text evidence="1">The sequence shown here is derived from an EMBL/GenBank/DDBJ whole genome shotgun (WGS) entry which is preliminary data.</text>
</comment>
<protein>
    <submittedName>
        <fullName evidence="1">Retrotransposon gag protein</fullName>
    </submittedName>
</protein>
<evidence type="ECO:0000313" key="1">
    <source>
        <dbReference type="EMBL" id="MCI61010.1"/>
    </source>
</evidence>
<evidence type="ECO:0000313" key="2">
    <source>
        <dbReference type="Proteomes" id="UP000265520"/>
    </source>
</evidence>
<sequence length="81" mass="8967">MYEISCIDHVNAKIDALTQKIETLTTAPKATMAATIQNCELCGAQGHAIAECQILTEAPTNQVNYTRENPYNQSSRNHPYL</sequence>
<keyword evidence="2" id="KW-1185">Reference proteome</keyword>
<name>A0A392TLL0_9FABA</name>
<organism evidence="1 2">
    <name type="scientific">Trifolium medium</name>
    <dbReference type="NCBI Taxonomy" id="97028"/>
    <lineage>
        <taxon>Eukaryota</taxon>
        <taxon>Viridiplantae</taxon>
        <taxon>Streptophyta</taxon>
        <taxon>Embryophyta</taxon>
        <taxon>Tracheophyta</taxon>
        <taxon>Spermatophyta</taxon>
        <taxon>Magnoliopsida</taxon>
        <taxon>eudicotyledons</taxon>
        <taxon>Gunneridae</taxon>
        <taxon>Pentapetalae</taxon>
        <taxon>rosids</taxon>
        <taxon>fabids</taxon>
        <taxon>Fabales</taxon>
        <taxon>Fabaceae</taxon>
        <taxon>Papilionoideae</taxon>
        <taxon>50 kb inversion clade</taxon>
        <taxon>NPAAA clade</taxon>
        <taxon>Hologalegina</taxon>
        <taxon>IRL clade</taxon>
        <taxon>Trifolieae</taxon>
        <taxon>Trifolium</taxon>
    </lineage>
</organism>
<dbReference type="Proteomes" id="UP000265520">
    <property type="component" value="Unassembled WGS sequence"/>
</dbReference>
<feature type="non-terminal residue" evidence="1">
    <location>
        <position position="81"/>
    </location>
</feature>
<accession>A0A392TLL0</accession>
<reference evidence="1 2" key="1">
    <citation type="journal article" date="2018" name="Front. Plant Sci.">
        <title>Red Clover (Trifolium pratense) and Zigzag Clover (T. medium) - A Picture of Genomic Similarities and Differences.</title>
        <authorList>
            <person name="Dluhosova J."/>
            <person name="Istvanek J."/>
            <person name="Nedelnik J."/>
            <person name="Repkova J."/>
        </authorList>
    </citation>
    <scope>NUCLEOTIDE SEQUENCE [LARGE SCALE GENOMIC DNA]</scope>
    <source>
        <strain evidence="2">cv. 10/8</strain>
        <tissue evidence="1">Leaf</tissue>
    </source>
</reference>